<keyword evidence="3" id="KW-0472">Membrane</keyword>
<evidence type="ECO:0000259" key="4">
    <source>
        <dbReference type="Pfam" id="PF07699"/>
    </source>
</evidence>
<dbReference type="GeneID" id="3863572"/>
<feature type="domain" description="Tyrosine-protein kinase ephrin type A/B receptor-like" evidence="4">
    <location>
        <begin position="998"/>
        <end position="1048"/>
    </location>
</feature>
<dbReference type="eggNOG" id="KOG1217">
    <property type="taxonomic scope" value="Eukaryota"/>
</dbReference>
<dbReference type="STRING" id="5874.Q4UGZ8"/>
<evidence type="ECO:0000313" key="7">
    <source>
        <dbReference type="Proteomes" id="UP000001950"/>
    </source>
</evidence>
<feature type="transmembrane region" description="Helical" evidence="3">
    <location>
        <begin position="2240"/>
        <end position="2266"/>
    </location>
</feature>
<keyword evidence="3" id="KW-1133">Transmembrane helix</keyword>
<dbReference type="KEGG" id="tan:TA20783"/>
<evidence type="ECO:0000256" key="1">
    <source>
        <dbReference type="SAM" id="Coils"/>
    </source>
</evidence>
<feature type="compositionally biased region" description="Basic and acidic residues" evidence="2">
    <location>
        <begin position="526"/>
        <end position="539"/>
    </location>
</feature>
<sequence length="2635" mass="302458">MTAHNYNNNTRIFFSYVPTCLEHSNLNMNVSISMREEPDIIYSENGKDVIIFSRIVIRKNHNSKLLSSMDVANASRFNIKQLLFLCIKLNDRNIYSKNEYLVTGPRQINNTELNKQQNFETLLNYKWYCKINNILVITFISKLDHQVNCEDNEFNQYSQNVTYSFYSFPGNFITIDKHLIIENSLVCWCGGNNCKSISDHSTTLLFPSFTGIETIVTKLTDEPIKLIYFGSKLSLFDELRIVDYNVKCGKINSSKMTNNLLSNSTLLENISLNYKPDKNNYGLVKKYSSNNDNYLWESFQLLVTRTNNNNLHYKICFCSFILNEQCKSDDDFIDTTGYIVNNETELKMKSMLIRIFISYSDTLNKTCSRNNINSFLPIVYSFRVEGDIKIASKFVSEFVTRYSGHEGFVYESCIVESGSDVFNSKNYTRFLIHNKSGIYIKQKLNIKAGIPQNIIIRGTNISKNYVYKLGIISVDLNCNESTSNIIQINKSAPVENNKGILFERLIIYHEGTYKLCINISENKENEQDKDKQAESDKESTSSPSKETNLEWLNAGYLRVKKYYINYTSDLIYFGPEGSESKPNLNQQKNETCSINGYKKMVQLCVLLEEQVIVLSDCNNRLWIVTFNVRNGIVNVSKDKVGLNVNFLGSETEKNWILCREVKSQKSLVFLGGKYVLVVDLPIQRTNLESKLVFPHLIVNPLDIAMININIFLISEGYKRGIYSYTVVGLGMTKSVKKRVAVANVYCNSILSQVETGVSADNSQLFCLDPEKNLINTYKLRISEPNPSLVFIRSYDGISENNSVPVGYLDKPSSMDFYKTSFMSETHILLVVSENTTGRIIVFKTVNEELSGYKVIYSRGLISRITVDSAIGMIYISSWRSNFGALEQFVQNKPISTYVNLNFYYNVLDKYQSGDEINLVPIKRGDYFEFFYEKQLPKSQKPHFNKVNLQLVGLSKDSKTGVITGKLNVTGRYSITIYGGNLLKHVSTTITIFASCAPGNQFNKKMKKCEECPIGTYRNDETEDICIPCSMRKTNSTTKQSGSRYFWECLCSSGYYFKGDKCVLCEPGTFKSEIGDAPCPGTCGNNVTSKVVGAKSLEELKCYCEPKFYNIKNTGSPEEIIPLDLLNSVGMGSKFGMKYKEIEDSSPICAPCDIGSYCQGGDSLPTLCGLGKSTIDRFSSSEDDCECDKGYGYNFNGCQPCSQFGYKDTVGNIPCTNCHTHSNRNDAKPLKLHSDLFRFNLEAALSKEDDLGIYQSFSNHLDKFQNDTSNTVLVTNELASKTVKACKFCISGYYFNINAKDCYKCPYNSYCPGFDIQPRRCGLNSILNQDKALSAIDCNCPMRYGNIYIYRNPINLSVDCRQCKVGFFQHLESTDISCLPCPDNTTTLSVGSKSILSCIPEKGYYIKGLLTVDHSLLVETDNQSEAESFESKYIKERTVSNKLRVKCIMTKKNSVNSRHSTIVLRETESSCSKECLRNIYCTGYSFGGTAYYLNKTSTPYTTNQVRLYDGTRFIDVEFKECKLYFFDLHIKSNDEEYETLKVCEVVYNFPFEAVLCPLDSFCTGSRIPTLCHENSVTLEIGSKSVDSCLCIAGYEPSKLDKNQCNPCSIGWYKEEVGNFSCLRCPDKFKTYKIGSKHASDCACTQGYYAVVENPQDLPVSGKYTVTGNSIYKSDKEVMIDLDLKIDDYNRLDFVSYHSYKLSLTDSLVLIPSGINGSGFENLHKIKCEKCLTDHYCPGGWFGYVDSDDKSENKLDEYKYKIHNIPYKCPFGSGIPPQSTNPSSLTHCLCLPGYMPEEENFQEQEINFKGLDQYFTSVMADIVKRTYSNRCIPCEPGMFKEGQENSPCSGRCMEYATTYGGSVSKSQCFCQYGRYMRVKKQNNKVGDENHSFNSSENPAGDYKNIKCSKCMEGATCPGGLNIEIVKILKKDYTFDSIKLSDHVKPKPKQGYFPAYPAYNNVEKKSKIWNPSEQNVSIVERVYTDFVEFHPCNLEFRCGSQFQGYCSRGSDGYLCSRCMRNYDIWHFRTDCSKCKSILREIWSYLSLKILIYSMVLILIVILYYDQIVCFVLIKIFMEFYFTMIPYGIISVFTNSSIKRFVPVFNSVFGYPLWSFAYFRLGCIFKSINYVSLWYFQRLTSVLIPVIDSIILFSICAAFLMLIERTYKITSSTSEMDTFGRDYMSEKKWRVLYFRILAICYFIQLHFIWIELLQLIWCVNLSYKRQNHISVLLYMPVELCSIKNFRFVLFATISGFILVLSFCCFCYYISNHKLDRVGEIFSFGYRRGFREWDSFVLLRRFIVSIICTIQIGIISPLESGRLRIISSLMLSCLIAVFNFTLYPFNLRSDNLFNRMQMLGISVNITTACIIQVLVCEIILFRAVSVTTLTLAVWRIVDFFTLWHTNAEITLNLKKKCITVEPPFEVLKGKFEKYRRNTASLSISSRNALSLSIRESLNRLILEKKRTFVPSWWLEFVVNYTMCRYDWYKRGATNYTSVEEMVITPWLISKFTIEPWQEDLVECIRNYDPERHDLLQEVIHKYKEKRTFVFDRIKTCGDFKEKKFNKMLEMTHTKRILEERLEKLNLKLEKLKENAKQGEKAVEYVRKIQRGVKQILDTKLTNEEILRRIEQYNKNLTNKN</sequence>
<evidence type="ECO:0000259" key="5">
    <source>
        <dbReference type="Pfam" id="PF24634"/>
    </source>
</evidence>
<dbReference type="InParanoid" id="Q4UGZ8"/>
<feature type="domain" description="DUF7631" evidence="5">
    <location>
        <begin position="1900"/>
        <end position="1949"/>
    </location>
</feature>
<dbReference type="InterPro" id="IPR011641">
    <property type="entry name" value="Tyr-kin_ephrin_A/B_rcpt-like"/>
</dbReference>
<proteinExistence type="predicted"/>
<reference evidence="6 7" key="1">
    <citation type="journal article" date="2005" name="Science">
        <title>Genome of the host-cell transforming parasite Theileria annulata compared with T. parva.</title>
        <authorList>
            <person name="Pain A."/>
            <person name="Renauld H."/>
            <person name="Berriman M."/>
            <person name="Murphy L."/>
            <person name="Yeats C.A."/>
            <person name="Weir W."/>
            <person name="Kerhornou A."/>
            <person name="Aslett M."/>
            <person name="Bishop R."/>
            <person name="Bouchier C."/>
            <person name="Cochet M."/>
            <person name="Coulson R.M.R."/>
            <person name="Cronin A."/>
            <person name="de Villiers E.P."/>
            <person name="Fraser A."/>
            <person name="Fosker N."/>
            <person name="Gardner M."/>
            <person name="Goble A."/>
            <person name="Griffiths-Jones S."/>
            <person name="Harris D.E."/>
            <person name="Katzer F."/>
            <person name="Larke N."/>
            <person name="Lord A."/>
            <person name="Maser P."/>
            <person name="McKellar S."/>
            <person name="Mooney P."/>
            <person name="Morton F."/>
            <person name="Nene V."/>
            <person name="O'Neil S."/>
            <person name="Price C."/>
            <person name="Quail M.A."/>
            <person name="Rabbinowitsch E."/>
            <person name="Rawlings N.D."/>
            <person name="Rutter S."/>
            <person name="Saunders D."/>
            <person name="Seeger K."/>
            <person name="Shah T."/>
            <person name="Squares R."/>
            <person name="Squares S."/>
            <person name="Tivey A."/>
            <person name="Walker A.R."/>
            <person name="Woodward J."/>
            <person name="Dobbelaere D.A.E."/>
            <person name="Langsley G."/>
            <person name="Rajandream M.A."/>
            <person name="McKeever D."/>
            <person name="Shiels B."/>
            <person name="Tait A."/>
            <person name="Barrell B.G."/>
            <person name="Hall N."/>
        </authorList>
    </citation>
    <scope>NUCLEOTIDE SEQUENCE [LARGE SCALE GENOMIC DNA]</scope>
    <source>
        <strain evidence="7">Ankara</strain>
    </source>
</reference>
<feature type="coiled-coil region" evidence="1">
    <location>
        <begin position="2562"/>
        <end position="2596"/>
    </location>
</feature>
<keyword evidence="7" id="KW-1185">Reference proteome</keyword>
<dbReference type="RefSeq" id="XP_954318.1">
    <property type="nucleotide sequence ID" value="XM_949225.1"/>
</dbReference>
<feature type="transmembrane region" description="Helical" evidence="3">
    <location>
        <begin position="2360"/>
        <end position="2389"/>
    </location>
</feature>
<dbReference type="Gene3D" id="2.10.50.10">
    <property type="entry name" value="Tumor Necrosis Factor Receptor, subunit A, domain 2"/>
    <property type="match status" value="4"/>
</dbReference>
<organism evidence="6 7">
    <name type="scientific">Theileria annulata</name>
    <dbReference type="NCBI Taxonomy" id="5874"/>
    <lineage>
        <taxon>Eukaryota</taxon>
        <taxon>Sar</taxon>
        <taxon>Alveolata</taxon>
        <taxon>Apicomplexa</taxon>
        <taxon>Aconoidasida</taxon>
        <taxon>Piroplasmida</taxon>
        <taxon>Theileriidae</taxon>
        <taxon>Theileria</taxon>
    </lineage>
</organism>
<dbReference type="OrthoDB" id="410989at2759"/>
<dbReference type="VEuPathDB" id="PiroplasmaDB:TA20783"/>
<evidence type="ECO:0000313" key="6">
    <source>
        <dbReference type="EMBL" id="CAI73641.1"/>
    </source>
</evidence>
<feature type="domain" description="Tyrosine-protein kinase ephrin type A/B receptor-like" evidence="4">
    <location>
        <begin position="1356"/>
        <end position="1397"/>
    </location>
</feature>
<name>Q4UGZ8_THEAN</name>
<feature type="domain" description="Tyrosine-protein kinase ephrin type A/B receptor-like" evidence="4">
    <location>
        <begin position="1597"/>
        <end position="1640"/>
    </location>
</feature>
<feature type="transmembrane region" description="Helical" evidence="3">
    <location>
        <begin position="2038"/>
        <end position="2061"/>
    </location>
</feature>
<dbReference type="Pfam" id="PF24634">
    <property type="entry name" value="DUF7631"/>
    <property type="match status" value="1"/>
</dbReference>
<feature type="transmembrane region" description="Helical" evidence="3">
    <location>
        <begin position="2068"/>
        <end position="2089"/>
    </location>
</feature>
<dbReference type="SMART" id="SM01411">
    <property type="entry name" value="Ephrin_rec_like"/>
    <property type="match status" value="8"/>
</dbReference>
<dbReference type="EMBL" id="CR940347">
    <property type="protein sequence ID" value="CAI73641.1"/>
    <property type="molecule type" value="Genomic_DNA"/>
</dbReference>
<feature type="region of interest" description="Disordered" evidence="2">
    <location>
        <begin position="526"/>
        <end position="545"/>
    </location>
</feature>
<dbReference type="Proteomes" id="UP000001950">
    <property type="component" value="Chromosome 1"/>
</dbReference>
<protein>
    <submittedName>
        <fullName evidence="6">Cysteine repeat modular protein homologue, putative</fullName>
    </submittedName>
</protein>
<gene>
    <name evidence="6" type="ORF">TA20783</name>
</gene>
<keyword evidence="1" id="KW-0175">Coiled coil</keyword>
<evidence type="ECO:0000256" key="2">
    <source>
        <dbReference type="SAM" id="MobiDB-lite"/>
    </source>
</evidence>
<dbReference type="Pfam" id="PF07699">
    <property type="entry name" value="Ephrin_rec_like"/>
    <property type="match status" value="3"/>
</dbReference>
<feature type="transmembrane region" description="Helical" evidence="3">
    <location>
        <begin position="2138"/>
        <end position="2159"/>
    </location>
</feature>
<evidence type="ECO:0000256" key="3">
    <source>
        <dbReference type="SAM" id="Phobius"/>
    </source>
</evidence>
<keyword evidence="3" id="KW-0812">Transmembrane</keyword>
<accession>Q4UGZ8</accession>
<feature type="transmembrane region" description="Helical" evidence="3">
    <location>
        <begin position="2188"/>
        <end position="2219"/>
    </location>
</feature>
<dbReference type="OMA" id="HACPLEY"/>
<dbReference type="InterPro" id="IPR056048">
    <property type="entry name" value="CRMPA/B-like_DUF7631"/>
</dbReference>
<feature type="transmembrane region" description="Helical" evidence="3">
    <location>
        <begin position="2320"/>
        <end position="2340"/>
    </location>
</feature>
<feature type="transmembrane region" description="Helical" evidence="3">
    <location>
        <begin position="2293"/>
        <end position="2313"/>
    </location>
</feature>
<dbReference type="FunCoup" id="Q4UGZ8">
    <property type="interactions" value="11"/>
</dbReference>